<dbReference type="InterPro" id="IPR011006">
    <property type="entry name" value="CheY-like_superfamily"/>
</dbReference>
<dbReference type="CDD" id="cd00082">
    <property type="entry name" value="HisKA"/>
    <property type="match status" value="1"/>
</dbReference>
<dbReference type="InterPro" id="IPR003594">
    <property type="entry name" value="HATPase_dom"/>
</dbReference>
<proteinExistence type="predicted"/>
<reference evidence="10 11" key="1">
    <citation type="submission" date="2023-10" db="EMBL/GenBank/DDBJ databases">
        <title>Eight complete genome sequences of bacteria isolated from laboratory stock of Giant Kelp gametophytes.</title>
        <authorList>
            <person name="Tolentino B."/>
            <person name="Nuzhdin S."/>
        </authorList>
    </citation>
    <scope>NUCLEOTIDE SEQUENCE [LARGE SCALE GENOMIC DNA]</scope>
    <source>
        <strain evidence="10 11">LC.270.F.C4</strain>
    </source>
</reference>
<feature type="modified residue" description="4-aspartylphosphate" evidence="6">
    <location>
        <position position="505"/>
    </location>
</feature>
<accession>A0ABZ0HGE0</accession>
<evidence type="ECO:0000256" key="4">
    <source>
        <dbReference type="ARBA" id="ARBA00022679"/>
    </source>
</evidence>
<evidence type="ECO:0000313" key="11">
    <source>
        <dbReference type="Proteomes" id="UP001302666"/>
    </source>
</evidence>
<evidence type="ECO:0000259" key="9">
    <source>
        <dbReference type="PROSITE" id="PS50110"/>
    </source>
</evidence>
<dbReference type="PANTHER" id="PTHR43047:SF72">
    <property type="entry name" value="OSMOSENSING HISTIDINE PROTEIN KINASE SLN1"/>
    <property type="match status" value="1"/>
</dbReference>
<dbReference type="InterPro" id="IPR004358">
    <property type="entry name" value="Sig_transdc_His_kin-like_C"/>
</dbReference>
<evidence type="ECO:0000256" key="6">
    <source>
        <dbReference type="PROSITE-ProRule" id="PRU00169"/>
    </source>
</evidence>
<evidence type="ECO:0000256" key="1">
    <source>
        <dbReference type="ARBA" id="ARBA00000085"/>
    </source>
</evidence>
<feature type="transmembrane region" description="Helical" evidence="7">
    <location>
        <begin position="78"/>
        <end position="100"/>
    </location>
</feature>
<dbReference type="Proteomes" id="UP001302666">
    <property type="component" value="Chromosome"/>
</dbReference>
<organism evidence="10 11">
    <name type="scientific">Tritonibacter scottomollicae</name>
    <name type="common">Epibacterium scottomollicae</name>
    <dbReference type="NCBI Taxonomy" id="483013"/>
    <lineage>
        <taxon>Bacteria</taxon>
        <taxon>Pseudomonadati</taxon>
        <taxon>Pseudomonadota</taxon>
        <taxon>Alphaproteobacteria</taxon>
        <taxon>Rhodobacterales</taxon>
        <taxon>Paracoccaceae</taxon>
        <taxon>Tritonibacter</taxon>
    </lineage>
</organism>
<dbReference type="SUPFAM" id="SSF55874">
    <property type="entry name" value="ATPase domain of HSP90 chaperone/DNA topoisomerase II/histidine kinase"/>
    <property type="match status" value="1"/>
</dbReference>
<dbReference type="Gene3D" id="3.40.50.2300">
    <property type="match status" value="1"/>
</dbReference>
<keyword evidence="7" id="KW-0812">Transmembrane</keyword>
<dbReference type="PRINTS" id="PR00344">
    <property type="entry name" value="BCTRLSENSOR"/>
</dbReference>
<keyword evidence="5" id="KW-0418">Kinase</keyword>
<dbReference type="SUPFAM" id="SSF47384">
    <property type="entry name" value="Homodimeric domain of signal transducing histidine kinase"/>
    <property type="match status" value="1"/>
</dbReference>
<keyword evidence="3 6" id="KW-0597">Phosphoprotein</keyword>
<dbReference type="SMART" id="SM00387">
    <property type="entry name" value="HATPase_c"/>
    <property type="match status" value="1"/>
</dbReference>
<evidence type="ECO:0000256" key="3">
    <source>
        <dbReference type="ARBA" id="ARBA00022553"/>
    </source>
</evidence>
<gene>
    <name evidence="10" type="ORF">R1T40_03790</name>
</gene>
<dbReference type="Pfam" id="PF00072">
    <property type="entry name" value="Response_reg"/>
    <property type="match status" value="1"/>
</dbReference>
<dbReference type="PROSITE" id="PS50110">
    <property type="entry name" value="RESPONSE_REGULATORY"/>
    <property type="match status" value="1"/>
</dbReference>
<evidence type="ECO:0000256" key="5">
    <source>
        <dbReference type="ARBA" id="ARBA00022777"/>
    </source>
</evidence>
<protein>
    <recommendedName>
        <fullName evidence="2">histidine kinase</fullName>
        <ecNumber evidence="2">2.7.13.3</ecNumber>
    </recommendedName>
</protein>
<feature type="transmembrane region" description="Helical" evidence="7">
    <location>
        <begin position="131"/>
        <end position="155"/>
    </location>
</feature>
<dbReference type="GO" id="GO:0005524">
    <property type="term" value="F:ATP binding"/>
    <property type="evidence" value="ECO:0007669"/>
    <property type="project" value="UniProtKB-KW"/>
</dbReference>
<feature type="transmembrane region" description="Helical" evidence="7">
    <location>
        <begin position="106"/>
        <end position="124"/>
    </location>
</feature>
<dbReference type="Gene3D" id="3.30.565.10">
    <property type="entry name" value="Histidine kinase-like ATPase, C-terminal domain"/>
    <property type="match status" value="1"/>
</dbReference>
<dbReference type="EC" id="2.7.13.3" evidence="2"/>
<dbReference type="InterPro" id="IPR005467">
    <property type="entry name" value="His_kinase_dom"/>
</dbReference>
<feature type="domain" description="Response regulatory" evidence="9">
    <location>
        <begin position="456"/>
        <end position="573"/>
    </location>
</feature>
<dbReference type="InterPro" id="IPR036097">
    <property type="entry name" value="HisK_dim/P_sf"/>
</dbReference>
<keyword evidence="7" id="KW-0472">Membrane</keyword>
<dbReference type="SMART" id="SM00448">
    <property type="entry name" value="REC"/>
    <property type="match status" value="1"/>
</dbReference>
<dbReference type="Gene3D" id="1.10.287.130">
    <property type="match status" value="1"/>
</dbReference>
<feature type="domain" description="Histidine kinase" evidence="8">
    <location>
        <begin position="209"/>
        <end position="430"/>
    </location>
</feature>
<keyword evidence="10" id="KW-0067">ATP-binding</keyword>
<dbReference type="SMART" id="SM00388">
    <property type="entry name" value="HisKA"/>
    <property type="match status" value="1"/>
</dbReference>
<comment type="catalytic activity">
    <reaction evidence="1">
        <text>ATP + protein L-histidine = ADP + protein N-phospho-L-histidine.</text>
        <dbReference type="EC" id="2.7.13.3"/>
    </reaction>
</comment>
<feature type="transmembrane region" description="Helical" evidence="7">
    <location>
        <begin position="161"/>
        <end position="180"/>
    </location>
</feature>
<evidence type="ECO:0000256" key="7">
    <source>
        <dbReference type="SAM" id="Phobius"/>
    </source>
</evidence>
<keyword evidence="10" id="KW-0547">Nucleotide-binding</keyword>
<evidence type="ECO:0000256" key="2">
    <source>
        <dbReference type="ARBA" id="ARBA00012438"/>
    </source>
</evidence>
<sequence>MRMLTLSPDLRRSVSTQNDLVRADLPSRFASITLMSIMSLYFLPIRTVAAIYCIYAFVEIIGLVVYKMLARKVTFGAVLLFTSSAFCGVWIFNAIPVMLFLQPDPFPKLMGAMLLTIALNHCVVARAAWMFFGILTAVPIICVVGYMIGSLLYSFADPIEIAIAGVVVVLGAAYMLNAMWAQHRLTSRLREALVEAEAGSRAKSRFLASMSHEIRTPLNAICGMSELIEEGHSDAELLKERTHLLRKSAQALTGILDDILDYAKIELGHFALNLDAAELRLEISSTVEMFRSQAADKGLQFEIQLDDSVPTYAKCDALRLRQVIGNLVSNAVKYTEKGVVSVNVWGEPQDGSTLLTVQVTDTGRGMTEEQAAHLFTEFYRAEDKTAPSVPGTGLGLSVARHLARLMGGDITFATRPAKGSSFTLACQVEALPASEAPAIPAQAKPDERQDLGGIRSVLLVDDTASNRMVVRAFLNNSDVEIIDAGNGAEALEQLEERSVDLVLLDMKMPVMDGQETLIEMARRGGRISATPVIMLTANAAPEDQELCRSLGAAGYLAKPVKKSVLLSEMRRVASARSSKVA</sequence>
<feature type="transmembrane region" description="Helical" evidence="7">
    <location>
        <begin position="49"/>
        <end position="66"/>
    </location>
</feature>
<dbReference type="InterPro" id="IPR036890">
    <property type="entry name" value="HATPase_C_sf"/>
</dbReference>
<dbReference type="PROSITE" id="PS50109">
    <property type="entry name" value="HIS_KIN"/>
    <property type="match status" value="1"/>
</dbReference>
<dbReference type="CDD" id="cd17546">
    <property type="entry name" value="REC_hyHK_CKI1_RcsC-like"/>
    <property type="match status" value="1"/>
</dbReference>
<dbReference type="InterPro" id="IPR001789">
    <property type="entry name" value="Sig_transdc_resp-reg_receiver"/>
</dbReference>
<dbReference type="CDD" id="cd16922">
    <property type="entry name" value="HATPase_EvgS-ArcB-TorS-like"/>
    <property type="match status" value="1"/>
</dbReference>
<dbReference type="PANTHER" id="PTHR43047">
    <property type="entry name" value="TWO-COMPONENT HISTIDINE PROTEIN KINASE"/>
    <property type="match status" value="1"/>
</dbReference>
<evidence type="ECO:0000259" key="8">
    <source>
        <dbReference type="PROSITE" id="PS50109"/>
    </source>
</evidence>
<dbReference type="Pfam" id="PF02518">
    <property type="entry name" value="HATPase_c"/>
    <property type="match status" value="1"/>
</dbReference>
<keyword evidence="4 10" id="KW-0808">Transferase</keyword>
<dbReference type="SUPFAM" id="SSF52172">
    <property type="entry name" value="CheY-like"/>
    <property type="match status" value="1"/>
</dbReference>
<keyword evidence="7" id="KW-1133">Transmembrane helix</keyword>
<name>A0ABZ0HGE0_TRISK</name>
<dbReference type="Pfam" id="PF00512">
    <property type="entry name" value="HisKA"/>
    <property type="match status" value="1"/>
</dbReference>
<dbReference type="EMBL" id="CP136704">
    <property type="protein sequence ID" value="WOI33878.1"/>
    <property type="molecule type" value="Genomic_DNA"/>
</dbReference>
<keyword evidence="11" id="KW-1185">Reference proteome</keyword>
<evidence type="ECO:0000313" key="10">
    <source>
        <dbReference type="EMBL" id="WOI33878.1"/>
    </source>
</evidence>
<dbReference type="GO" id="GO:0016740">
    <property type="term" value="F:transferase activity"/>
    <property type="evidence" value="ECO:0007669"/>
    <property type="project" value="UniProtKB-KW"/>
</dbReference>
<dbReference type="InterPro" id="IPR003661">
    <property type="entry name" value="HisK_dim/P_dom"/>
</dbReference>